<feature type="region of interest" description="Disordered" evidence="1">
    <location>
        <begin position="14"/>
        <end position="72"/>
    </location>
</feature>
<feature type="compositionally biased region" description="Basic and acidic residues" evidence="1">
    <location>
        <begin position="61"/>
        <end position="72"/>
    </location>
</feature>
<organism evidence="2 3">
    <name type="scientific">Penicillium steckii</name>
    <dbReference type="NCBI Taxonomy" id="303698"/>
    <lineage>
        <taxon>Eukaryota</taxon>
        <taxon>Fungi</taxon>
        <taxon>Dikarya</taxon>
        <taxon>Ascomycota</taxon>
        <taxon>Pezizomycotina</taxon>
        <taxon>Eurotiomycetes</taxon>
        <taxon>Eurotiomycetidae</taxon>
        <taxon>Eurotiales</taxon>
        <taxon>Aspergillaceae</taxon>
        <taxon>Penicillium</taxon>
    </lineage>
</organism>
<evidence type="ECO:0000256" key="1">
    <source>
        <dbReference type="SAM" id="MobiDB-lite"/>
    </source>
</evidence>
<dbReference type="Proteomes" id="UP000191285">
    <property type="component" value="Unassembled WGS sequence"/>
</dbReference>
<gene>
    <name evidence="2" type="ORF">PENSTE_c018G05185</name>
</gene>
<feature type="region of interest" description="Disordered" evidence="1">
    <location>
        <begin position="150"/>
        <end position="171"/>
    </location>
</feature>
<dbReference type="STRING" id="303698.A0A1V6SW91"/>
<keyword evidence="3" id="KW-1185">Reference proteome</keyword>
<dbReference type="EMBL" id="MLKD01000018">
    <property type="protein sequence ID" value="OQE18246.1"/>
    <property type="molecule type" value="Genomic_DNA"/>
</dbReference>
<evidence type="ECO:0000313" key="2">
    <source>
        <dbReference type="EMBL" id="OQE18246.1"/>
    </source>
</evidence>
<sequence length="184" mass="20456">MFHCSFCKTRGWDQAPPRLPASTAGSQDVTPNASAPASTNNSPLMTRHNIPDGPSSTFTSPHEDDYERAHPSEDLPGISELYPQVQAYLAQTDAPGHHSDFQRQIAGMLQEAESYRILLRKTAALREEFTRVQTENVQLKTYLNSRLPTREPLVSSPSTFPSYIPRPSSDTNGKSWDSIVLDLI</sequence>
<evidence type="ECO:0000313" key="3">
    <source>
        <dbReference type="Proteomes" id="UP000191285"/>
    </source>
</evidence>
<accession>A0A1V6SW91</accession>
<feature type="compositionally biased region" description="Polar residues" evidence="1">
    <location>
        <begin position="23"/>
        <end position="44"/>
    </location>
</feature>
<dbReference type="AlphaFoldDB" id="A0A1V6SW91"/>
<name>A0A1V6SW91_9EURO</name>
<reference evidence="3" key="1">
    <citation type="journal article" date="2017" name="Nat. Microbiol.">
        <title>Global analysis of biosynthetic gene clusters reveals vast potential of secondary metabolite production in Penicillium species.</title>
        <authorList>
            <person name="Nielsen J.C."/>
            <person name="Grijseels S."/>
            <person name="Prigent S."/>
            <person name="Ji B."/>
            <person name="Dainat J."/>
            <person name="Nielsen K.F."/>
            <person name="Frisvad J.C."/>
            <person name="Workman M."/>
            <person name="Nielsen J."/>
        </authorList>
    </citation>
    <scope>NUCLEOTIDE SEQUENCE [LARGE SCALE GENOMIC DNA]</scope>
    <source>
        <strain evidence="3">IBT 24891</strain>
    </source>
</reference>
<dbReference type="OrthoDB" id="5418899at2759"/>
<protein>
    <submittedName>
        <fullName evidence="2">Uncharacterized protein</fullName>
    </submittedName>
</protein>
<proteinExistence type="predicted"/>
<comment type="caution">
    <text evidence="2">The sequence shown here is derived from an EMBL/GenBank/DDBJ whole genome shotgun (WGS) entry which is preliminary data.</text>
</comment>